<organism evidence="3 4">
    <name type="scientific">Achromobacter deleyi</name>
    <dbReference type="NCBI Taxonomy" id="1353891"/>
    <lineage>
        <taxon>Bacteria</taxon>
        <taxon>Pseudomonadati</taxon>
        <taxon>Pseudomonadota</taxon>
        <taxon>Betaproteobacteria</taxon>
        <taxon>Burkholderiales</taxon>
        <taxon>Alcaligenaceae</taxon>
        <taxon>Achromobacter</taxon>
    </lineage>
</organism>
<feature type="transmembrane region" description="Helical" evidence="2">
    <location>
        <begin position="48"/>
        <end position="69"/>
    </location>
</feature>
<evidence type="ECO:0000256" key="1">
    <source>
        <dbReference type="SAM" id="MobiDB-lite"/>
    </source>
</evidence>
<evidence type="ECO:0000256" key="2">
    <source>
        <dbReference type="SAM" id="Phobius"/>
    </source>
</evidence>
<evidence type="ECO:0008006" key="5">
    <source>
        <dbReference type="Google" id="ProtNLM"/>
    </source>
</evidence>
<keyword evidence="2" id="KW-0472">Membrane</keyword>
<keyword evidence="2" id="KW-1133">Transmembrane helix</keyword>
<evidence type="ECO:0000313" key="4">
    <source>
        <dbReference type="Proteomes" id="UP000494111"/>
    </source>
</evidence>
<dbReference type="RefSeq" id="WP_175196631.1">
    <property type="nucleotide sequence ID" value="NZ_CADIJO010000048.1"/>
</dbReference>
<proteinExistence type="predicted"/>
<name>A0A6S7ARF5_9BURK</name>
<sequence length="133" mass="14638">MSQCPNCHTRNSQTALRCAACGTSLHQQPDNADAVSYRRAAFWVDARMFSGIGAVVGLGLGWLLRYALMSEMRIYLDQRERYLLIATSVIVGAVCGVCLAAKRAGADAVRKPLKPPKRQVPPPTLSNPWERDH</sequence>
<keyword evidence="2" id="KW-0812">Transmembrane</keyword>
<gene>
    <name evidence="3" type="ORF">LMG3458_06160</name>
</gene>
<dbReference type="Proteomes" id="UP000494111">
    <property type="component" value="Unassembled WGS sequence"/>
</dbReference>
<accession>A0A6S7ARF5</accession>
<dbReference type="EMBL" id="CADIJO010000048">
    <property type="protein sequence ID" value="CAB3743712.1"/>
    <property type="molecule type" value="Genomic_DNA"/>
</dbReference>
<reference evidence="3 4" key="1">
    <citation type="submission" date="2020-04" db="EMBL/GenBank/DDBJ databases">
        <authorList>
            <person name="De Canck E."/>
        </authorList>
    </citation>
    <scope>NUCLEOTIDE SEQUENCE [LARGE SCALE GENOMIC DNA]</scope>
    <source>
        <strain evidence="3 4">LMG 3458</strain>
    </source>
</reference>
<protein>
    <recommendedName>
        <fullName evidence="5">Zinc ribbon domain-containing protein</fullName>
    </recommendedName>
</protein>
<feature type="transmembrane region" description="Helical" evidence="2">
    <location>
        <begin position="81"/>
        <end position="101"/>
    </location>
</feature>
<evidence type="ECO:0000313" key="3">
    <source>
        <dbReference type="EMBL" id="CAB3743712.1"/>
    </source>
</evidence>
<dbReference type="AlphaFoldDB" id="A0A6S7ARF5"/>
<feature type="region of interest" description="Disordered" evidence="1">
    <location>
        <begin position="110"/>
        <end position="133"/>
    </location>
</feature>